<feature type="region of interest" description="Disordered" evidence="1">
    <location>
        <begin position="1"/>
        <end position="29"/>
    </location>
</feature>
<protein>
    <submittedName>
        <fullName evidence="2">Uncharacterized protein</fullName>
    </submittedName>
</protein>
<proteinExistence type="predicted"/>
<organism evidence="2">
    <name type="scientific">Pseudomonas phage Cygsa01</name>
    <dbReference type="NCBI Taxonomy" id="3138529"/>
    <lineage>
        <taxon>Viruses</taxon>
    </lineage>
</organism>
<name>A0AAU6W4E5_9VIRU</name>
<feature type="compositionally biased region" description="Basic residues" evidence="1">
    <location>
        <begin position="18"/>
        <end position="29"/>
    </location>
</feature>
<feature type="compositionally biased region" description="Basic and acidic residues" evidence="1">
    <location>
        <begin position="1"/>
        <end position="17"/>
    </location>
</feature>
<gene>
    <name evidence="2" type="ORF">Cygsa01_00154</name>
</gene>
<reference evidence="2" key="1">
    <citation type="journal article" date="2024" name="J. Gen. Virol.">
        <title>Novel phages of Pseudomonas syringae unveil numerous potential auxiliary metabolic genes.</title>
        <authorList>
            <person name="Feltin C."/>
            <person name="Garneau J.R."/>
            <person name="Morris C.E."/>
            <person name="Berard A."/>
            <person name="Torres-Barcelo C."/>
        </authorList>
    </citation>
    <scope>NUCLEOTIDE SEQUENCE</scope>
</reference>
<evidence type="ECO:0000313" key="2">
    <source>
        <dbReference type="EMBL" id="XAI71200.1"/>
    </source>
</evidence>
<dbReference type="EMBL" id="PP179332">
    <property type="protein sequence ID" value="XAI71200.1"/>
    <property type="molecule type" value="Genomic_DNA"/>
</dbReference>
<sequence length="209" mass="23457">MTDKPESKLTEAMDAHRKPSSIRGHRRARPPVHQVVANMSVERGNVIAVLTKSEAVKGYPLALRVFRVDDDGHEIHIDTILAVDEQMAREELLARHNLHVYANLTTEMSRKWKETYRLGAPLPMVDLPKLLLETFCAVREHQIGQMSEAEANDIADRLRSALGMPRWGTDEDFPSLDVPYGVNTSHGPVYGQPEAICFIRDLLGAQNAK</sequence>
<evidence type="ECO:0000256" key="1">
    <source>
        <dbReference type="SAM" id="MobiDB-lite"/>
    </source>
</evidence>
<accession>A0AAU6W4E5</accession>